<dbReference type="CDD" id="cd06259">
    <property type="entry name" value="YdcF-like"/>
    <property type="match status" value="1"/>
</dbReference>
<organism evidence="3 4">
    <name type="scientific">Pseudonocardia kongjuensis</name>
    <dbReference type="NCBI Taxonomy" id="102227"/>
    <lineage>
        <taxon>Bacteria</taxon>
        <taxon>Bacillati</taxon>
        <taxon>Actinomycetota</taxon>
        <taxon>Actinomycetes</taxon>
        <taxon>Pseudonocardiales</taxon>
        <taxon>Pseudonocardiaceae</taxon>
        <taxon>Pseudonocardia</taxon>
    </lineage>
</organism>
<feature type="region of interest" description="Disordered" evidence="1">
    <location>
        <begin position="200"/>
        <end position="222"/>
    </location>
</feature>
<dbReference type="Proteomes" id="UP001501414">
    <property type="component" value="Unassembled WGS sequence"/>
</dbReference>
<dbReference type="EMBL" id="BAAAJK010000030">
    <property type="protein sequence ID" value="GAA1395709.1"/>
    <property type="molecule type" value="Genomic_DNA"/>
</dbReference>
<dbReference type="RefSeq" id="WP_344025895.1">
    <property type="nucleotide sequence ID" value="NZ_BAAAJK010000030.1"/>
</dbReference>
<evidence type="ECO:0000313" key="4">
    <source>
        <dbReference type="Proteomes" id="UP001501414"/>
    </source>
</evidence>
<accession>A0ABP4IPI4</accession>
<gene>
    <name evidence="3" type="ORF">GCM10009613_45880</name>
</gene>
<comment type="caution">
    <text evidence="3">The sequence shown here is derived from an EMBL/GenBank/DDBJ whole genome shotgun (WGS) entry which is preliminary data.</text>
</comment>
<dbReference type="PANTHER" id="PTHR30336:SF6">
    <property type="entry name" value="INTEGRAL MEMBRANE PROTEIN"/>
    <property type="match status" value="1"/>
</dbReference>
<protein>
    <recommendedName>
        <fullName evidence="2">DUF218 domain-containing protein</fullName>
    </recommendedName>
</protein>
<dbReference type="Pfam" id="PF02698">
    <property type="entry name" value="DUF218"/>
    <property type="match status" value="1"/>
</dbReference>
<keyword evidence="4" id="KW-1185">Reference proteome</keyword>
<dbReference type="InterPro" id="IPR051599">
    <property type="entry name" value="Cell_Envelope_Assoc"/>
</dbReference>
<evidence type="ECO:0000259" key="2">
    <source>
        <dbReference type="Pfam" id="PF02698"/>
    </source>
</evidence>
<feature type="domain" description="DUF218" evidence="2">
    <location>
        <begin position="54"/>
        <end position="170"/>
    </location>
</feature>
<reference evidence="4" key="1">
    <citation type="journal article" date="2019" name="Int. J. Syst. Evol. Microbiol.">
        <title>The Global Catalogue of Microorganisms (GCM) 10K type strain sequencing project: providing services to taxonomists for standard genome sequencing and annotation.</title>
        <authorList>
            <consortium name="The Broad Institute Genomics Platform"/>
            <consortium name="The Broad Institute Genome Sequencing Center for Infectious Disease"/>
            <person name="Wu L."/>
            <person name="Ma J."/>
        </authorList>
    </citation>
    <scope>NUCLEOTIDE SEQUENCE [LARGE SCALE GENOMIC DNA]</scope>
    <source>
        <strain evidence="4">JCM 11896</strain>
    </source>
</reference>
<proteinExistence type="predicted"/>
<evidence type="ECO:0000313" key="3">
    <source>
        <dbReference type="EMBL" id="GAA1395709.1"/>
    </source>
</evidence>
<dbReference type="PANTHER" id="PTHR30336">
    <property type="entry name" value="INNER MEMBRANE PROTEIN, PROBABLE PERMEASE"/>
    <property type="match status" value="1"/>
</dbReference>
<dbReference type="InterPro" id="IPR003848">
    <property type="entry name" value="DUF218"/>
</dbReference>
<evidence type="ECO:0000256" key="1">
    <source>
        <dbReference type="SAM" id="MobiDB-lite"/>
    </source>
</evidence>
<sequence length="222" mass="22993">MSRSVRRPRSRTPLAVGAAVLLGALAVALANLVVLGRTADDVLRDPAQLRPAQVVIVPGSLVEDDGTLGTIVGERVGAAVELYRSGTVDALLMSGDNSRISYDEPGAMRDAALALGVPPEDVFTDYAGFSTWQTMRRAHEIFGVGTAVVVTQELYAPRAVDLAHAAGLDAQGLVVGDGGRAGREVAARVRGLVETVVRPGVTGGPPIPIDGDGRASWAPPRS</sequence>
<name>A0ABP4IPI4_9PSEU</name>